<dbReference type="EMBL" id="VSSQ01000131">
    <property type="protein sequence ID" value="MPL79906.1"/>
    <property type="molecule type" value="Genomic_DNA"/>
</dbReference>
<organism evidence="2">
    <name type="scientific">bioreactor metagenome</name>
    <dbReference type="NCBI Taxonomy" id="1076179"/>
    <lineage>
        <taxon>unclassified sequences</taxon>
        <taxon>metagenomes</taxon>
        <taxon>ecological metagenomes</taxon>
    </lineage>
</organism>
<feature type="transmembrane region" description="Helical" evidence="1">
    <location>
        <begin position="140"/>
        <end position="157"/>
    </location>
</feature>
<accession>A0A644ULG7</accession>
<keyword evidence="1" id="KW-0812">Transmembrane</keyword>
<evidence type="ECO:0000256" key="1">
    <source>
        <dbReference type="SAM" id="Phobius"/>
    </source>
</evidence>
<gene>
    <name evidence="2" type="ORF">SDC9_25793</name>
</gene>
<dbReference type="AlphaFoldDB" id="A0A644ULG7"/>
<comment type="caution">
    <text evidence="2">The sequence shown here is derived from an EMBL/GenBank/DDBJ whole genome shotgun (WGS) entry which is preliminary data.</text>
</comment>
<keyword evidence="1" id="KW-1133">Transmembrane helix</keyword>
<keyword evidence="1" id="KW-0472">Membrane</keyword>
<protein>
    <submittedName>
        <fullName evidence="2">Uncharacterized protein</fullName>
    </submittedName>
</protein>
<proteinExistence type="predicted"/>
<name>A0A644ULG7_9ZZZZ</name>
<evidence type="ECO:0000313" key="2">
    <source>
        <dbReference type="EMBL" id="MPL79906.1"/>
    </source>
</evidence>
<sequence>MWVSAIKSIRESLAGSGARLSGHIALEDKHNNLVSVLTIFRWLIGNKKEATRFLPAAGVSDADIASLSNISEDICLALKTKDFQEMQRSIVNKGGLKFNPNIYFIENNGNKIWGAWARWVLKKGSYGDPARAARLKIFKWYLLTLIFAISPFGSLFFKLTWPLRRGSYETIKSKILFLKPNQ</sequence>
<reference evidence="2" key="1">
    <citation type="submission" date="2019-08" db="EMBL/GenBank/DDBJ databases">
        <authorList>
            <person name="Kucharzyk K."/>
            <person name="Murdoch R.W."/>
            <person name="Higgins S."/>
            <person name="Loffler F."/>
        </authorList>
    </citation>
    <scope>NUCLEOTIDE SEQUENCE</scope>
</reference>